<comment type="caution">
    <text evidence="1">The sequence shown here is derived from an EMBL/GenBank/DDBJ whole genome shotgun (WGS) entry which is preliminary data.</text>
</comment>
<gene>
    <name evidence="1" type="ORF">RM590_35080</name>
</gene>
<reference evidence="2" key="1">
    <citation type="submission" date="2023-07" db="EMBL/GenBank/DDBJ databases">
        <title>30 novel species of actinomycetes from the DSMZ collection.</title>
        <authorList>
            <person name="Nouioui I."/>
        </authorList>
    </citation>
    <scope>NUCLEOTIDE SEQUENCE [LARGE SCALE GENOMIC DNA]</scope>
    <source>
        <strain evidence="2">DSM 44938</strain>
    </source>
</reference>
<dbReference type="Gene3D" id="3.40.50.1010">
    <property type="entry name" value="5'-nuclease"/>
    <property type="match status" value="1"/>
</dbReference>
<dbReference type="EMBL" id="JAVREL010000043">
    <property type="protein sequence ID" value="MDT0347749.1"/>
    <property type="molecule type" value="Genomic_DNA"/>
</dbReference>
<keyword evidence="2" id="KW-1185">Reference proteome</keyword>
<evidence type="ECO:0000313" key="1">
    <source>
        <dbReference type="EMBL" id="MDT0347749.1"/>
    </source>
</evidence>
<dbReference type="RefSeq" id="WP_311708875.1">
    <property type="nucleotide sequence ID" value="NZ_JAVREL010000043.1"/>
</dbReference>
<accession>A0ABU2N1I8</accession>
<organism evidence="1 2">
    <name type="scientific">Streptomyces litchfieldiae</name>
    <dbReference type="NCBI Taxonomy" id="3075543"/>
    <lineage>
        <taxon>Bacteria</taxon>
        <taxon>Bacillati</taxon>
        <taxon>Actinomycetota</taxon>
        <taxon>Actinomycetes</taxon>
        <taxon>Kitasatosporales</taxon>
        <taxon>Streptomycetaceae</taxon>
        <taxon>Streptomyces</taxon>
    </lineage>
</organism>
<sequence>MTRYVVDARTLLRIVSTGVQISPDHQLVAPNPVRSQALSLLFEQVSCGELDEVEALRMHERLTEVKMRLLGDRVSRRTAWRIAREQGWDTIGDAEYLAVTRLQADALVTIDEALARRADGIVPVASLDALSST</sequence>
<proteinExistence type="predicted"/>
<evidence type="ECO:0008006" key="3">
    <source>
        <dbReference type="Google" id="ProtNLM"/>
    </source>
</evidence>
<protein>
    <recommendedName>
        <fullName evidence="3">Type II toxin-antitoxin system VapC family toxin</fullName>
    </recommendedName>
</protein>
<dbReference type="Proteomes" id="UP001183246">
    <property type="component" value="Unassembled WGS sequence"/>
</dbReference>
<evidence type="ECO:0000313" key="2">
    <source>
        <dbReference type="Proteomes" id="UP001183246"/>
    </source>
</evidence>
<name>A0ABU2N1I8_9ACTN</name>